<dbReference type="NCBIfam" id="TIGR02532">
    <property type="entry name" value="IV_pilin_GFxxxE"/>
    <property type="match status" value="1"/>
</dbReference>
<dbReference type="InterPro" id="IPR045584">
    <property type="entry name" value="Pilin-like"/>
</dbReference>
<dbReference type="Proteomes" id="UP001377692">
    <property type="component" value="Unassembled WGS sequence"/>
</dbReference>
<dbReference type="SUPFAM" id="SSF54523">
    <property type="entry name" value="Pili subunits"/>
    <property type="match status" value="1"/>
</dbReference>
<accession>A0ABU8R2T1</accession>
<dbReference type="NCBIfam" id="TIGR01708">
    <property type="entry name" value="typeII_sec_gspH"/>
    <property type="match status" value="1"/>
</dbReference>
<proteinExistence type="predicted"/>
<name>A0ABU8R2T1_9PSED</name>
<dbReference type="Pfam" id="PF07963">
    <property type="entry name" value="N_methyl"/>
    <property type="match status" value="1"/>
</dbReference>
<dbReference type="EMBL" id="JBBHLD010000003">
    <property type="protein sequence ID" value="MEJ5904150.1"/>
    <property type="molecule type" value="Genomic_DNA"/>
</dbReference>
<protein>
    <submittedName>
        <fullName evidence="2">Type II secretion system minor pseudopilin GspH</fullName>
    </submittedName>
</protein>
<keyword evidence="1" id="KW-0472">Membrane</keyword>
<dbReference type="InterPro" id="IPR049875">
    <property type="entry name" value="TypeII_GspH"/>
</dbReference>
<sequence length="155" mass="17165">MSRKGRKAHPKAHQQGFSLIELLVVLAIAGLMTGLAVASLDSGKASVDQALQRLAAQVHVQAAEARHAGQLRGLRWTGQRPEFVRRERDGWVVEPASLGEWPKGLQPDWPASPQPRLLFTPQGWAQPGSVRWRWAEGSQQWAWSRDGRLQTAALP</sequence>
<keyword evidence="1" id="KW-0812">Transmembrane</keyword>
<evidence type="ECO:0000313" key="2">
    <source>
        <dbReference type="EMBL" id="MEJ5904150.1"/>
    </source>
</evidence>
<keyword evidence="1" id="KW-1133">Transmembrane helix</keyword>
<comment type="caution">
    <text evidence="2">The sequence shown here is derived from an EMBL/GenBank/DDBJ whole genome shotgun (WGS) entry which is preliminary data.</text>
</comment>
<dbReference type="RefSeq" id="WP_339548948.1">
    <property type="nucleotide sequence ID" value="NZ_JBBHLD010000003.1"/>
</dbReference>
<gene>
    <name evidence="2" type="primary">gspH</name>
    <name evidence="2" type="ORF">V7V80_05575</name>
</gene>
<evidence type="ECO:0000313" key="3">
    <source>
        <dbReference type="Proteomes" id="UP001377692"/>
    </source>
</evidence>
<dbReference type="InterPro" id="IPR012902">
    <property type="entry name" value="N_methyl_site"/>
</dbReference>
<organism evidence="2 3">
    <name type="scientific">Pseudomonas kermanshahensis</name>
    <dbReference type="NCBI Taxonomy" id="2745482"/>
    <lineage>
        <taxon>Bacteria</taxon>
        <taxon>Pseudomonadati</taxon>
        <taxon>Pseudomonadota</taxon>
        <taxon>Gammaproteobacteria</taxon>
        <taxon>Pseudomonadales</taxon>
        <taxon>Pseudomonadaceae</taxon>
        <taxon>Pseudomonas</taxon>
    </lineage>
</organism>
<keyword evidence="3" id="KW-1185">Reference proteome</keyword>
<feature type="transmembrane region" description="Helical" evidence="1">
    <location>
        <begin position="20"/>
        <end position="40"/>
    </location>
</feature>
<reference evidence="2 3" key="1">
    <citation type="submission" date="2024-02" db="EMBL/GenBank/DDBJ databases">
        <title>Identification of pathogenicity and growth-promoting functions of Pseudomonas putida variants.</title>
        <authorList>
            <person name="Sun J."/>
        </authorList>
    </citation>
    <scope>NUCLEOTIDE SEQUENCE [LARGE SCALE GENOMIC DNA]</scope>
    <source>
        <strain evidence="2 3">A04</strain>
    </source>
</reference>
<dbReference type="Gene3D" id="3.55.40.10">
    <property type="entry name" value="minor pseudopilin epsh domain"/>
    <property type="match status" value="1"/>
</dbReference>
<evidence type="ECO:0000256" key="1">
    <source>
        <dbReference type="SAM" id="Phobius"/>
    </source>
</evidence>
<dbReference type="PROSITE" id="PS00409">
    <property type="entry name" value="PROKAR_NTER_METHYL"/>
    <property type="match status" value="1"/>
</dbReference>